<accession>A0A9Q4L6H4</accession>
<sequence length="58" mass="6879">MTNRQVTFRIDTQAEFDLPEPWDVQDLRDALAEMDPEQIQELVLDGELEVWDWEATDD</sequence>
<evidence type="ECO:0000313" key="2">
    <source>
        <dbReference type="Proteomes" id="UP001154061"/>
    </source>
</evidence>
<keyword evidence="2" id="KW-1185">Reference proteome</keyword>
<protein>
    <submittedName>
        <fullName evidence="1">Uncharacterized protein</fullName>
    </submittedName>
</protein>
<gene>
    <name evidence="1" type="ORF">NDI89_22910</name>
</gene>
<dbReference type="RefSeq" id="WP_277525120.1">
    <property type="nucleotide sequence ID" value="NZ_JAMQOT010000015.1"/>
</dbReference>
<dbReference type="AlphaFoldDB" id="A0A9Q4L6H4"/>
<evidence type="ECO:0000313" key="1">
    <source>
        <dbReference type="EMBL" id="MDF9748419.1"/>
    </source>
</evidence>
<comment type="caution">
    <text evidence="1">The sequence shown here is derived from an EMBL/GenBank/DDBJ whole genome shotgun (WGS) entry which is preliminary data.</text>
</comment>
<organism evidence="1 2">
    <name type="scientific">Natrinema salsiterrestre</name>
    <dbReference type="NCBI Taxonomy" id="2950540"/>
    <lineage>
        <taxon>Archaea</taxon>
        <taxon>Methanobacteriati</taxon>
        <taxon>Methanobacteriota</taxon>
        <taxon>Stenosarchaea group</taxon>
        <taxon>Halobacteria</taxon>
        <taxon>Halobacteriales</taxon>
        <taxon>Natrialbaceae</taxon>
        <taxon>Natrinema</taxon>
    </lineage>
</organism>
<reference evidence="1" key="1">
    <citation type="submission" date="2022-06" db="EMBL/GenBank/DDBJ databases">
        <title>Natrinema sp. a new haloarchaeum isolate from saline soil.</title>
        <authorList>
            <person name="Strakova D."/>
            <person name="Galisteo C."/>
            <person name="Sanchez-Porro C."/>
            <person name="Ventosa A."/>
        </authorList>
    </citation>
    <scope>NUCLEOTIDE SEQUENCE</scope>
    <source>
        <strain evidence="1">S1CR25-10</strain>
    </source>
</reference>
<dbReference type="EMBL" id="JAMQOT010000015">
    <property type="protein sequence ID" value="MDF9748419.1"/>
    <property type="molecule type" value="Genomic_DNA"/>
</dbReference>
<dbReference type="Proteomes" id="UP001154061">
    <property type="component" value="Unassembled WGS sequence"/>
</dbReference>
<name>A0A9Q4L6H4_9EURY</name>
<proteinExistence type="predicted"/>